<dbReference type="PROSITE" id="PS51186">
    <property type="entry name" value="GNAT"/>
    <property type="match status" value="1"/>
</dbReference>
<dbReference type="SUPFAM" id="SSF55729">
    <property type="entry name" value="Acyl-CoA N-acyltransferases (Nat)"/>
    <property type="match status" value="1"/>
</dbReference>
<evidence type="ECO:0000313" key="2">
    <source>
        <dbReference type="EMBL" id="NIX76111.1"/>
    </source>
</evidence>
<protein>
    <submittedName>
        <fullName evidence="2">N-acetyltransferase</fullName>
    </submittedName>
</protein>
<dbReference type="Proteomes" id="UP000707352">
    <property type="component" value="Unassembled WGS sequence"/>
</dbReference>
<accession>A0ABX0VCM1</accession>
<dbReference type="CDD" id="cd04301">
    <property type="entry name" value="NAT_SF"/>
    <property type="match status" value="1"/>
</dbReference>
<keyword evidence="3" id="KW-1185">Reference proteome</keyword>
<evidence type="ECO:0000313" key="3">
    <source>
        <dbReference type="Proteomes" id="UP000707352"/>
    </source>
</evidence>
<reference evidence="2 3" key="1">
    <citation type="submission" date="2020-03" db="EMBL/GenBank/DDBJ databases">
        <title>The genome sequence of Microvirga sp. c23x22.</title>
        <authorList>
            <person name="Zhang X."/>
        </authorList>
    </citation>
    <scope>NUCLEOTIDE SEQUENCE [LARGE SCALE GENOMIC DNA]</scope>
    <source>
        <strain evidence="3">c23x22</strain>
    </source>
</reference>
<dbReference type="Gene3D" id="3.40.630.30">
    <property type="match status" value="1"/>
</dbReference>
<name>A0ABX0VCM1_9HYPH</name>
<dbReference type="InterPro" id="IPR016181">
    <property type="entry name" value="Acyl_CoA_acyltransferase"/>
</dbReference>
<dbReference type="InterPro" id="IPR000182">
    <property type="entry name" value="GNAT_dom"/>
</dbReference>
<organism evidence="2 3">
    <name type="scientific">Microvirga terricola</name>
    <dbReference type="NCBI Taxonomy" id="2719797"/>
    <lineage>
        <taxon>Bacteria</taxon>
        <taxon>Pseudomonadati</taxon>
        <taxon>Pseudomonadota</taxon>
        <taxon>Alphaproteobacteria</taxon>
        <taxon>Hyphomicrobiales</taxon>
        <taxon>Methylobacteriaceae</taxon>
        <taxon>Microvirga</taxon>
    </lineage>
</organism>
<dbReference type="RefSeq" id="WP_167672014.1">
    <property type="nucleotide sequence ID" value="NZ_JAATJS010000002.1"/>
</dbReference>
<proteinExistence type="predicted"/>
<dbReference type="EMBL" id="JAATJS010000002">
    <property type="protein sequence ID" value="NIX76111.1"/>
    <property type="molecule type" value="Genomic_DNA"/>
</dbReference>
<comment type="caution">
    <text evidence="2">The sequence shown here is derived from an EMBL/GenBank/DDBJ whole genome shotgun (WGS) entry which is preliminary data.</text>
</comment>
<gene>
    <name evidence="2" type="ORF">HB375_05715</name>
</gene>
<evidence type="ECO:0000259" key="1">
    <source>
        <dbReference type="PROSITE" id="PS51186"/>
    </source>
</evidence>
<dbReference type="Pfam" id="PF00583">
    <property type="entry name" value="Acetyltransf_1"/>
    <property type="match status" value="1"/>
</dbReference>
<feature type="domain" description="N-acetyltransferase" evidence="1">
    <location>
        <begin position="5"/>
        <end position="149"/>
    </location>
</feature>
<sequence length="169" mass="17776">MTSSLRIRIEESTDRAAIRAIHAAAFGGNAEADLVDRLRADGDLTLSLVACASDDVVGHIAFSPLALADCPSVKACALAPVAVLPPFQNRGIGAALIEDALQRLADADMDLVLVLGEPDYYGDFSFRVEAAEGLKTPYDGPYLQALPLSENGRTASGPVVYARAFAELT</sequence>